<dbReference type="CDD" id="cd07377">
    <property type="entry name" value="WHTH_GntR"/>
    <property type="match status" value="1"/>
</dbReference>
<dbReference type="PRINTS" id="PR00035">
    <property type="entry name" value="HTHGNTR"/>
</dbReference>
<evidence type="ECO:0000256" key="3">
    <source>
        <dbReference type="ARBA" id="ARBA00023163"/>
    </source>
</evidence>
<protein>
    <submittedName>
        <fullName evidence="5">FCD domain-containing protein</fullName>
    </submittedName>
</protein>
<dbReference type="PANTHER" id="PTHR43537">
    <property type="entry name" value="TRANSCRIPTIONAL REGULATOR, GNTR FAMILY"/>
    <property type="match status" value="1"/>
</dbReference>
<dbReference type="Gene3D" id="1.20.120.530">
    <property type="entry name" value="GntR ligand-binding domain-like"/>
    <property type="match status" value="1"/>
</dbReference>
<dbReference type="InterPro" id="IPR036388">
    <property type="entry name" value="WH-like_DNA-bd_sf"/>
</dbReference>
<reference evidence="5 6" key="1">
    <citation type="submission" date="2019-12" db="EMBL/GenBank/DDBJ databases">
        <title>The genome of Stappia indica PHM037.</title>
        <authorList>
            <person name="Kacar D."/>
            <person name="Galan B."/>
            <person name="Canedo L."/>
            <person name="Rodriguez P."/>
            <person name="de la Calle F."/>
            <person name="Garcia J.L."/>
        </authorList>
    </citation>
    <scope>NUCLEOTIDE SEQUENCE [LARGE SCALE GENOMIC DNA]</scope>
    <source>
        <strain evidence="5 6">PHM037</strain>
    </source>
</reference>
<evidence type="ECO:0000313" key="6">
    <source>
        <dbReference type="Proteomes" id="UP000435648"/>
    </source>
</evidence>
<dbReference type="InterPro" id="IPR000524">
    <property type="entry name" value="Tscrpt_reg_HTH_GntR"/>
</dbReference>
<keyword evidence="3" id="KW-0804">Transcription</keyword>
<dbReference type="GO" id="GO:0003677">
    <property type="term" value="F:DNA binding"/>
    <property type="evidence" value="ECO:0007669"/>
    <property type="project" value="UniProtKB-KW"/>
</dbReference>
<evidence type="ECO:0000256" key="2">
    <source>
        <dbReference type="ARBA" id="ARBA00023125"/>
    </source>
</evidence>
<dbReference type="InterPro" id="IPR036390">
    <property type="entry name" value="WH_DNA-bd_sf"/>
</dbReference>
<name>A0A857CDF9_9HYPH</name>
<gene>
    <name evidence="5" type="ORF">GH266_19570</name>
</gene>
<dbReference type="SUPFAM" id="SSF46785">
    <property type="entry name" value="Winged helix' DNA-binding domain"/>
    <property type="match status" value="1"/>
</dbReference>
<dbReference type="PROSITE" id="PS50949">
    <property type="entry name" value="HTH_GNTR"/>
    <property type="match status" value="1"/>
</dbReference>
<dbReference type="GO" id="GO:0003700">
    <property type="term" value="F:DNA-binding transcription factor activity"/>
    <property type="evidence" value="ECO:0007669"/>
    <property type="project" value="InterPro"/>
</dbReference>
<dbReference type="Pfam" id="PF00392">
    <property type="entry name" value="GntR"/>
    <property type="match status" value="1"/>
</dbReference>
<sequence length="227" mass="25650">MEQARLRISKQRATIRHLVEEKMRELIATGHFKPGDRLIERELCETLDVGRTSVREALRQLEAEGLIRTEPHRGPIVTKVSFEEAQQLYQLRALLEGFCGAEFAAKGTDEEHRRLHAACEAFAAAAEGHAPTEQLVARKAEFYRCLIAGARNIYVEDMLTSLHNRVSMLRATTMTQPHRLPKSVEEIRDITKAICARDAEWARRASITHVEESSKIALQLLSDAEVA</sequence>
<dbReference type="InterPro" id="IPR011711">
    <property type="entry name" value="GntR_C"/>
</dbReference>
<dbReference type="KEGG" id="siw:GH266_19570"/>
<evidence type="ECO:0000313" key="5">
    <source>
        <dbReference type="EMBL" id="QGZ36492.1"/>
    </source>
</evidence>
<dbReference type="InterPro" id="IPR008920">
    <property type="entry name" value="TF_FadR/GntR_C"/>
</dbReference>
<keyword evidence="1" id="KW-0805">Transcription regulation</keyword>
<dbReference type="EMBL" id="CP046908">
    <property type="protein sequence ID" value="QGZ36492.1"/>
    <property type="molecule type" value="Genomic_DNA"/>
</dbReference>
<feature type="domain" description="HTH gntR-type" evidence="4">
    <location>
        <begin position="13"/>
        <end position="80"/>
    </location>
</feature>
<dbReference type="Proteomes" id="UP000435648">
    <property type="component" value="Chromosome"/>
</dbReference>
<dbReference type="SMART" id="SM00895">
    <property type="entry name" value="FCD"/>
    <property type="match status" value="1"/>
</dbReference>
<organism evidence="5 6">
    <name type="scientific">Stappia indica</name>
    <dbReference type="NCBI Taxonomy" id="538381"/>
    <lineage>
        <taxon>Bacteria</taxon>
        <taxon>Pseudomonadati</taxon>
        <taxon>Pseudomonadota</taxon>
        <taxon>Alphaproteobacteria</taxon>
        <taxon>Hyphomicrobiales</taxon>
        <taxon>Stappiaceae</taxon>
        <taxon>Stappia</taxon>
    </lineage>
</organism>
<dbReference type="PANTHER" id="PTHR43537:SF24">
    <property type="entry name" value="GLUCONATE OPERON TRANSCRIPTIONAL REPRESSOR"/>
    <property type="match status" value="1"/>
</dbReference>
<dbReference type="Gene3D" id="1.10.10.10">
    <property type="entry name" value="Winged helix-like DNA-binding domain superfamily/Winged helix DNA-binding domain"/>
    <property type="match status" value="1"/>
</dbReference>
<proteinExistence type="predicted"/>
<dbReference type="AlphaFoldDB" id="A0A857CDF9"/>
<dbReference type="SMART" id="SM00345">
    <property type="entry name" value="HTH_GNTR"/>
    <property type="match status" value="1"/>
</dbReference>
<dbReference type="OrthoDB" id="8155773at2"/>
<dbReference type="Pfam" id="PF07729">
    <property type="entry name" value="FCD"/>
    <property type="match status" value="1"/>
</dbReference>
<evidence type="ECO:0000259" key="4">
    <source>
        <dbReference type="PROSITE" id="PS50949"/>
    </source>
</evidence>
<accession>A0A857CDF9</accession>
<keyword evidence="2" id="KW-0238">DNA-binding</keyword>
<dbReference type="SUPFAM" id="SSF48008">
    <property type="entry name" value="GntR ligand-binding domain-like"/>
    <property type="match status" value="1"/>
</dbReference>
<evidence type="ECO:0000256" key="1">
    <source>
        <dbReference type="ARBA" id="ARBA00023015"/>
    </source>
</evidence>